<dbReference type="SUPFAM" id="SSF101874">
    <property type="entry name" value="YceI-like"/>
    <property type="match status" value="1"/>
</dbReference>
<proteinExistence type="predicted"/>
<name>A0AA86N2U7_9BACT</name>
<keyword evidence="3" id="KW-1185">Reference proteome</keyword>
<dbReference type="InterPro" id="IPR007372">
    <property type="entry name" value="Lipid/polyisoprenoid-bd_YceI"/>
</dbReference>
<dbReference type="EMBL" id="OX365700">
    <property type="protein sequence ID" value="CAI4033733.1"/>
    <property type="molecule type" value="Genomic_DNA"/>
</dbReference>
<dbReference type="AlphaFoldDB" id="A0AA86N2U7"/>
<dbReference type="SMART" id="SM00867">
    <property type="entry name" value="YceI"/>
    <property type="match status" value="1"/>
</dbReference>
<protein>
    <submittedName>
        <fullName evidence="2">YceI domain-containing protein</fullName>
    </submittedName>
</protein>
<sequence length="204" mass="22622">MRSAVMRSMWVAGLLASTVMVGGMAWGEMARYDVDLDHSIIEFQVKHMVISKTTGRFMDYSGFVEMDPEAGQFKTIEATIKAASLNTNHEKRDTHLRSPDFFDVEKYPAITFKLKQVKKTGDEYTAVGDLTMRGVTKEITLIGAFNGVTKDPWGNTRAGFTGKGKLNRKDFGMNWNKTLDSGGLIVGDDVDIRLEVEVIKAKGG</sequence>
<dbReference type="Pfam" id="PF04264">
    <property type="entry name" value="YceI"/>
    <property type="match status" value="1"/>
</dbReference>
<dbReference type="Proteomes" id="UP001179121">
    <property type="component" value="Chromosome"/>
</dbReference>
<dbReference type="InterPro" id="IPR036761">
    <property type="entry name" value="TTHA0802/YceI-like_sf"/>
</dbReference>
<dbReference type="PANTHER" id="PTHR34406">
    <property type="entry name" value="PROTEIN YCEI"/>
    <property type="match status" value="1"/>
</dbReference>
<accession>A0AA86N2U7</accession>
<evidence type="ECO:0000313" key="2">
    <source>
        <dbReference type="EMBL" id="CAI4033733.1"/>
    </source>
</evidence>
<evidence type="ECO:0000313" key="3">
    <source>
        <dbReference type="Proteomes" id="UP001179121"/>
    </source>
</evidence>
<dbReference type="KEGG" id="nti:DNFV4_04175"/>
<feature type="domain" description="Lipid/polyisoprenoid-binding YceI-like" evidence="1">
    <location>
        <begin position="31"/>
        <end position="199"/>
    </location>
</feature>
<dbReference type="Gene3D" id="2.40.128.110">
    <property type="entry name" value="Lipid/polyisoprenoid-binding, YceI-like"/>
    <property type="match status" value="1"/>
</dbReference>
<gene>
    <name evidence="2" type="ORF">DNFV4_04175</name>
</gene>
<reference evidence="2" key="1">
    <citation type="submission" date="2022-10" db="EMBL/GenBank/DDBJ databases">
        <authorList>
            <person name="Koch H."/>
        </authorList>
    </citation>
    <scope>NUCLEOTIDE SEQUENCE</scope>
    <source>
        <strain evidence="2">DNF</strain>
    </source>
</reference>
<dbReference type="PANTHER" id="PTHR34406:SF1">
    <property type="entry name" value="PROTEIN YCEI"/>
    <property type="match status" value="1"/>
</dbReference>
<evidence type="ECO:0000259" key="1">
    <source>
        <dbReference type="SMART" id="SM00867"/>
    </source>
</evidence>
<organism evidence="2 3">
    <name type="scientific">Nitrospira tepida</name>
    <dbReference type="NCBI Taxonomy" id="2973512"/>
    <lineage>
        <taxon>Bacteria</taxon>
        <taxon>Pseudomonadati</taxon>
        <taxon>Nitrospirota</taxon>
        <taxon>Nitrospiria</taxon>
        <taxon>Nitrospirales</taxon>
        <taxon>Nitrospiraceae</taxon>
        <taxon>Nitrospira</taxon>
    </lineage>
</organism>